<evidence type="ECO:0000256" key="4">
    <source>
        <dbReference type="ARBA" id="ARBA00022989"/>
    </source>
</evidence>
<keyword evidence="4 8" id="KW-1133">Transmembrane helix</keyword>
<dbReference type="PANTHER" id="PTHR42643:SF35">
    <property type="entry name" value="IONOTROPIC RECEPTOR 68A, ISOFORM A"/>
    <property type="match status" value="1"/>
</dbReference>
<evidence type="ECO:0000256" key="7">
    <source>
        <dbReference type="ARBA" id="ARBA00023180"/>
    </source>
</evidence>
<dbReference type="Proteomes" id="UP000007266">
    <property type="component" value="Linkage group 3"/>
</dbReference>
<feature type="transmembrane region" description="Helical" evidence="8">
    <location>
        <begin position="332"/>
        <end position="355"/>
    </location>
</feature>
<evidence type="ECO:0000313" key="10">
    <source>
        <dbReference type="Proteomes" id="UP000007266"/>
    </source>
</evidence>
<evidence type="ECO:0000256" key="6">
    <source>
        <dbReference type="ARBA" id="ARBA00023170"/>
    </source>
</evidence>
<dbReference type="EMBL" id="KQ971319">
    <property type="protein sequence ID" value="EFA00455.1"/>
    <property type="molecule type" value="Genomic_DNA"/>
</dbReference>
<evidence type="ECO:0008006" key="11">
    <source>
        <dbReference type="Google" id="ProtNLM"/>
    </source>
</evidence>
<keyword evidence="6" id="KW-0675">Receptor</keyword>
<dbReference type="PANTHER" id="PTHR42643">
    <property type="entry name" value="IONOTROPIC RECEPTOR 20A-RELATED"/>
    <property type="match status" value="1"/>
</dbReference>
<evidence type="ECO:0000256" key="2">
    <source>
        <dbReference type="ARBA" id="ARBA00022475"/>
    </source>
</evidence>
<gene>
    <name evidence="9" type="primary">GLEAN_03311</name>
    <name evidence="9" type="ORF">TcasGA2_TC003311</name>
</gene>
<evidence type="ECO:0000256" key="8">
    <source>
        <dbReference type="SAM" id="Phobius"/>
    </source>
</evidence>
<organism evidence="9 10">
    <name type="scientific">Tribolium castaneum</name>
    <name type="common">Red flour beetle</name>
    <dbReference type="NCBI Taxonomy" id="7070"/>
    <lineage>
        <taxon>Eukaryota</taxon>
        <taxon>Metazoa</taxon>
        <taxon>Ecdysozoa</taxon>
        <taxon>Arthropoda</taxon>
        <taxon>Hexapoda</taxon>
        <taxon>Insecta</taxon>
        <taxon>Pterygota</taxon>
        <taxon>Neoptera</taxon>
        <taxon>Endopterygota</taxon>
        <taxon>Coleoptera</taxon>
        <taxon>Polyphaga</taxon>
        <taxon>Cucujiformia</taxon>
        <taxon>Tenebrionidae</taxon>
        <taxon>Tenebrionidae incertae sedis</taxon>
        <taxon>Tribolium</taxon>
    </lineage>
</organism>
<evidence type="ECO:0000256" key="5">
    <source>
        <dbReference type="ARBA" id="ARBA00023136"/>
    </source>
</evidence>
<sequence length="361" mass="41960">MKENGEWVGQDIVRLKLVTSMINATYKIIEPPEHTYFTGAYEDAMSDVTDLCFISHYYMNNLYQDAEYTYPHETNQISVVIPVQEEEFTLRKHLSSFDFSLRILLLTTVLTIPLVTNLARHPRQQTYVVILLRCVNSVFGNPFIHFDHQEFIIKIQLVLFFFGCIIFRTAFQSSLVSSLVTPKPSEEIATISELRNTNLKILTSKSLADVIPQDYGLCDKITIITPRERLKKLYSLDTRTAYIIVTTFADTFIETLKSKYERPPFYVMKEKLVPSINTYILQRHSPYMRKLSNCLLRQVQYGLSEMREYETRVKEISDSQIVLGMQHLQSIFYLYLMGLCCSTLVFLIEIGYSWLCNNTVA</sequence>
<keyword evidence="10" id="KW-1185">Reference proteome</keyword>
<comment type="subcellular location">
    <subcellularLocation>
        <location evidence="1">Cell membrane</location>
        <topology evidence="1">Multi-pass membrane protein</topology>
    </subcellularLocation>
</comment>
<evidence type="ECO:0000313" key="9">
    <source>
        <dbReference type="EMBL" id="EFA00455.1"/>
    </source>
</evidence>
<name>D6WEY3_TRICA</name>
<protein>
    <recommendedName>
        <fullName evidence="11">Ionotropic glutamate receptor C-terminal domain-containing protein</fullName>
    </recommendedName>
</protein>
<dbReference type="GO" id="GO:0005886">
    <property type="term" value="C:plasma membrane"/>
    <property type="evidence" value="ECO:0007669"/>
    <property type="project" value="UniProtKB-SubCell"/>
</dbReference>
<evidence type="ECO:0000256" key="3">
    <source>
        <dbReference type="ARBA" id="ARBA00022692"/>
    </source>
</evidence>
<reference evidence="9 10" key="2">
    <citation type="journal article" date="2010" name="Nucleic Acids Res.">
        <title>BeetleBase in 2010: revisions to provide comprehensive genomic information for Tribolium castaneum.</title>
        <authorList>
            <person name="Kim H.S."/>
            <person name="Murphy T."/>
            <person name="Xia J."/>
            <person name="Caragea D."/>
            <person name="Park Y."/>
            <person name="Beeman R.W."/>
            <person name="Lorenzen M.D."/>
            <person name="Butcher S."/>
            <person name="Manak J.R."/>
            <person name="Brown S.J."/>
        </authorList>
    </citation>
    <scope>GENOME REANNOTATION</scope>
    <source>
        <strain evidence="9 10">Georgia GA2</strain>
    </source>
</reference>
<dbReference type="PhylomeDB" id="D6WEY3"/>
<keyword evidence="3 8" id="KW-0812">Transmembrane</keyword>
<proteinExistence type="predicted"/>
<dbReference type="SUPFAM" id="SSF53850">
    <property type="entry name" value="Periplasmic binding protein-like II"/>
    <property type="match status" value="1"/>
</dbReference>
<dbReference type="InterPro" id="IPR052192">
    <property type="entry name" value="Insect_Ionotropic_Sensory_Rcpt"/>
</dbReference>
<reference evidence="9 10" key="1">
    <citation type="journal article" date="2008" name="Nature">
        <title>The genome of the model beetle and pest Tribolium castaneum.</title>
        <authorList>
            <consortium name="Tribolium Genome Sequencing Consortium"/>
            <person name="Richards S."/>
            <person name="Gibbs R.A."/>
            <person name="Weinstock G.M."/>
            <person name="Brown S.J."/>
            <person name="Denell R."/>
            <person name="Beeman R.W."/>
            <person name="Gibbs R."/>
            <person name="Beeman R.W."/>
            <person name="Brown S.J."/>
            <person name="Bucher G."/>
            <person name="Friedrich M."/>
            <person name="Grimmelikhuijzen C.J."/>
            <person name="Klingler M."/>
            <person name="Lorenzen M."/>
            <person name="Richards S."/>
            <person name="Roth S."/>
            <person name="Schroder R."/>
            <person name="Tautz D."/>
            <person name="Zdobnov E.M."/>
            <person name="Muzny D."/>
            <person name="Gibbs R.A."/>
            <person name="Weinstock G.M."/>
            <person name="Attaway T."/>
            <person name="Bell S."/>
            <person name="Buhay C.J."/>
            <person name="Chandrabose M.N."/>
            <person name="Chavez D."/>
            <person name="Clerk-Blankenburg K.P."/>
            <person name="Cree A."/>
            <person name="Dao M."/>
            <person name="Davis C."/>
            <person name="Chacko J."/>
            <person name="Dinh H."/>
            <person name="Dugan-Rocha S."/>
            <person name="Fowler G."/>
            <person name="Garner T.T."/>
            <person name="Garnes J."/>
            <person name="Gnirke A."/>
            <person name="Hawes A."/>
            <person name="Hernandez J."/>
            <person name="Hines S."/>
            <person name="Holder M."/>
            <person name="Hume J."/>
            <person name="Jhangiani S.N."/>
            <person name="Joshi V."/>
            <person name="Khan Z.M."/>
            <person name="Jackson L."/>
            <person name="Kovar C."/>
            <person name="Kowis A."/>
            <person name="Lee S."/>
            <person name="Lewis L.R."/>
            <person name="Margolis J."/>
            <person name="Morgan M."/>
            <person name="Nazareth L.V."/>
            <person name="Nguyen N."/>
            <person name="Okwuonu G."/>
            <person name="Parker D."/>
            <person name="Richards S."/>
            <person name="Ruiz S.J."/>
            <person name="Santibanez J."/>
            <person name="Savard J."/>
            <person name="Scherer S.E."/>
            <person name="Schneider B."/>
            <person name="Sodergren E."/>
            <person name="Tautz D."/>
            <person name="Vattahil S."/>
            <person name="Villasana D."/>
            <person name="White C.S."/>
            <person name="Wright R."/>
            <person name="Park Y."/>
            <person name="Beeman R.W."/>
            <person name="Lord J."/>
            <person name="Oppert B."/>
            <person name="Lorenzen M."/>
            <person name="Brown S."/>
            <person name="Wang L."/>
            <person name="Savard J."/>
            <person name="Tautz D."/>
            <person name="Richards S."/>
            <person name="Weinstock G."/>
            <person name="Gibbs R.A."/>
            <person name="Liu Y."/>
            <person name="Worley K."/>
            <person name="Weinstock G."/>
            <person name="Elsik C.G."/>
            <person name="Reese J.T."/>
            <person name="Elhaik E."/>
            <person name="Landan G."/>
            <person name="Graur D."/>
            <person name="Arensburger P."/>
            <person name="Atkinson P."/>
            <person name="Beeman R.W."/>
            <person name="Beidler J."/>
            <person name="Brown S.J."/>
            <person name="Demuth J.P."/>
            <person name="Drury D.W."/>
            <person name="Du Y.Z."/>
            <person name="Fujiwara H."/>
            <person name="Lorenzen M."/>
            <person name="Maselli V."/>
            <person name="Osanai M."/>
            <person name="Park Y."/>
            <person name="Robertson H.M."/>
            <person name="Tu Z."/>
            <person name="Wang J.J."/>
            <person name="Wang S."/>
            <person name="Richards S."/>
            <person name="Song H."/>
            <person name="Zhang L."/>
            <person name="Sodergren E."/>
            <person name="Werner D."/>
            <person name="Stanke M."/>
            <person name="Morgenstern B."/>
            <person name="Solovyev V."/>
            <person name="Kosarev P."/>
            <person name="Brown G."/>
            <person name="Chen H.C."/>
            <person name="Ermolaeva O."/>
            <person name="Hlavina W."/>
            <person name="Kapustin Y."/>
            <person name="Kiryutin B."/>
            <person name="Kitts P."/>
            <person name="Maglott D."/>
            <person name="Pruitt K."/>
            <person name="Sapojnikov V."/>
            <person name="Souvorov A."/>
            <person name="Mackey A.J."/>
            <person name="Waterhouse R.M."/>
            <person name="Wyder S."/>
            <person name="Zdobnov E.M."/>
            <person name="Zdobnov E.M."/>
            <person name="Wyder S."/>
            <person name="Kriventseva E.V."/>
            <person name="Kadowaki T."/>
            <person name="Bork P."/>
            <person name="Aranda M."/>
            <person name="Bao R."/>
            <person name="Beermann A."/>
            <person name="Berns N."/>
            <person name="Bolognesi R."/>
            <person name="Bonneton F."/>
            <person name="Bopp D."/>
            <person name="Brown S.J."/>
            <person name="Bucher G."/>
            <person name="Butts T."/>
            <person name="Chaumot A."/>
            <person name="Denell R.E."/>
            <person name="Ferrier D.E."/>
            <person name="Friedrich M."/>
            <person name="Gordon C.M."/>
            <person name="Jindra M."/>
            <person name="Klingler M."/>
            <person name="Lan Q."/>
            <person name="Lattorff H.M."/>
            <person name="Laudet V."/>
            <person name="von Levetsow C."/>
            <person name="Liu Z."/>
            <person name="Lutz R."/>
            <person name="Lynch J.A."/>
            <person name="da Fonseca R.N."/>
            <person name="Posnien N."/>
            <person name="Reuter R."/>
            <person name="Roth S."/>
            <person name="Savard J."/>
            <person name="Schinko J.B."/>
            <person name="Schmitt C."/>
            <person name="Schoppmeier M."/>
            <person name="Schroder R."/>
            <person name="Shippy T.D."/>
            <person name="Simonnet F."/>
            <person name="Marques-Souza H."/>
            <person name="Tautz D."/>
            <person name="Tomoyasu Y."/>
            <person name="Trauner J."/>
            <person name="Van der Zee M."/>
            <person name="Vervoort M."/>
            <person name="Wittkopp N."/>
            <person name="Wimmer E.A."/>
            <person name="Yang X."/>
            <person name="Jones A.K."/>
            <person name="Sattelle D.B."/>
            <person name="Ebert P.R."/>
            <person name="Nelson D."/>
            <person name="Scott J.G."/>
            <person name="Beeman R.W."/>
            <person name="Muthukrishnan S."/>
            <person name="Kramer K.J."/>
            <person name="Arakane Y."/>
            <person name="Beeman R.W."/>
            <person name="Zhu Q."/>
            <person name="Hogenkamp D."/>
            <person name="Dixit R."/>
            <person name="Oppert B."/>
            <person name="Jiang H."/>
            <person name="Zou Z."/>
            <person name="Marshall J."/>
            <person name="Elpidina E."/>
            <person name="Vinokurov K."/>
            <person name="Oppert C."/>
            <person name="Zou Z."/>
            <person name="Evans J."/>
            <person name="Lu Z."/>
            <person name="Zhao P."/>
            <person name="Sumathipala N."/>
            <person name="Altincicek B."/>
            <person name="Vilcinskas A."/>
            <person name="Williams M."/>
            <person name="Hultmark D."/>
            <person name="Hetru C."/>
            <person name="Jiang H."/>
            <person name="Grimmelikhuijzen C.J."/>
            <person name="Hauser F."/>
            <person name="Cazzamali G."/>
            <person name="Williamson M."/>
            <person name="Park Y."/>
            <person name="Li B."/>
            <person name="Tanaka Y."/>
            <person name="Predel R."/>
            <person name="Neupert S."/>
            <person name="Schachtner J."/>
            <person name="Verleyen P."/>
            <person name="Raible F."/>
            <person name="Bork P."/>
            <person name="Friedrich M."/>
            <person name="Walden K.K."/>
            <person name="Robertson H.M."/>
            <person name="Angeli S."/>
            <person name="Foret S."/>
            <person name="Bucher G."/>
            <person name="Schuetz S."/>
            <person name="Maleszka R."/>
            <person name="Wimmer E.A."/>
            <person name="Beeman R.W."/>
            <person name="Lorenzen M."/>
            <person name="Tomoyasu Y."/>
            <person name="Miller S.C."/>
            <person name="Grossmann D."/>
            <person name="Bucher G."/>
        </authorList>
    </citation>
    <scope>NUCLEOTIDE SEQUENCE [LARGE SCALE GENOMIC DNA]</scope>
    <source>
        <strain evidence="9 10">Georgia GA2</strain>
    </source>
</reference>
<keyword evidence="5 8" id="KW-0472">Membrane</keyword>
<dbReference type="InParanoid" id="D6WEY3"/>
<dbReference type="HOGENOM" id="CLU_767988_0_0_1"/>
<keyword evidence="7" id="KW-0325">Glycoprotein</keyword>
<keyword evidence="2" id="KW-1003">Cell membrane</keyword>
<accession>D6WEY3</accession>
<evidence type="ECO:0000256" key="1">
    <source>
        <dbReference type="ARBA" id="ARBA00004651"/>
    </source>
</evidence>
<dbReference type="AlphaFoldDB" id="D6WEY3"/>